<name>A0ABQ4QYN1_9HYPH</name>
<proteinExistence type="predicted"/>
<dbReference type="RefSeq" id="WP_238313313.1">
    <property type="nucleotide sequence ID" value="NZ_BPQH01000007.1"/>
</dbReference>
<reference evidence="2" key="1">
    <citation type="journal article" date="2021" name="Front. Microbiol.">
        <title>Comprehensive Comparative Genomics and Phenotyping of Methylobacterium Species.</title>
        <authorList>
            <person name="Alessa O."/>
            <person name="Ogura Y."/>
            <person name="Fujitani Y."/>
            <person name="Takami H."/>
            <person name="Hayashi T."/>
            <person name="Sahin N."/>
            <person name="Tani A."/>
        </authorList>
    </citation>
    <scope>NUCLEOTIDE SEQUENCE</scope>
    <source>
        <strain evidence="2">KCTC 52305</strain>
    </source>
</reference>
<keyword evidence="1" id="KW-0597">Phosphoprotein</keyword>
<dbReference type="SMART" id="SM00098">
    <property type="entry name" value="alkPPc"/>
    <property type="match status" value="1"/>
</dbReference>
<keyword evidence="3" id="KW-1185">Reference proteome</keyword>
<dbReference type="Pfam" id="PF00353">
    <property type="entry name" value="HemolysinCabind"/>
    <property type="match status" value="2"/>
</dbReference>
<dbReference type="InterPro" id="IPR001952">
    <property type="entry name" value="Alkaline_phosphatase"/>
</dbReference>
<protein>
    <recommendedName>
        <fullName evidence="4">Alkaline phosphatase</fullName>
    </recommendedName>
</protein>
<gene>
    <name evidence="2" type="ORF">OPKNFCMD_2507</name>
</gene>
<comment type="caution">
    <text evidence="2">The sequence shown here is derived from an EMBL/GenBank/DDBJ whole genome shotgun (WGS) entry which is preliminary data.</text>
</comment>
<dbReference type="CDD" id="cd16012">
    <property type="entry name" value="ALP"/>
    <property type="match status" value="1"/>
</dbReference>
<dbReference type="PANTHER" id="PTHR11596">
    <property type="entry name" value="ALKALINE PHOSPHATASE"/>
    <property type="match status" value="1"/>
</dbReference>
<sequence length="693" mass="71616">MVQGVSAAGTASPIKNVIVMIADGAGANTLEATRLYLNGLAANDPRRGSGGAQGLVADGPGFLATAQSVYPLSTRTTPVAGLAGLVQDPNTVYDPARNYDADPVAGTNSAGYQRAFDGYEWNRATAPDSANTASTLTNGEKSYNNAVNVDGSGLTETTLAEVAKSLGKATGVVSTVQFSDATPAATGGAHNVARANANQIAQEMFEHGILDVIAGTGNPDYNDDGQRTTTSNYQWIGSDLWGALKNDTFRSDDGQSWTLLQDRAAIQAAATGTPTSERLAMVPQAFTGTNYYRSGAAPAGATEIPFSVPRLNSSPTLSELSLAALNRLNTDPDGLYVSIEGGAVDRAMHGNNFGRMIEEYVDFNDAVKSVVDWVNSPDSRATLDDTLIIVTADHDHLLFGPEGATIPYQPVQPDRNGDGVPEYKWFGNGHSNQIVPLLATGANASTLLTLADDQDVVRNAQGQVVAGTGRRFTDQAEVGQFLLDQERLSVTQVNEQNNSVTGSAAGELLRGLGGDDTIDGGAGDDVLFGDLGNDRVDGGQGNDQVRGWFGNDVLSGGAGDDQVFGEEDDDLLGGGSGSDYISGGSGNDSLYGDEGNDALYGNSGNDVLFGGAGSDAFAFGSGDGADRIVDFVTGGPERDVIAFNNGAFSSLAAVLGASQQIGADVVISYGAGDTVTVQNTQRSALTADNFSFS</sequence>
<dbReference type="SUPFAM" id="SSF53649">
    <property type="entry name" value="Alkaline phosphatase-like"/>
    <property type="match status" value="1"/>
</dbReference>
<evidence type="ECO:0000313" key="2">
    <source>
        <dbReference type="EMBL" id="GJD49774.1"/>
    </source>
</evidence>
<dbReference type="PROSITE" id="PS00330">
    <property type="entry name" value="HEMOLYSIN_CALCIUM"/>
    <property type="match status" value="1"/>
</dbReference>
<evidence type="ECO:0000256" key="1">
    <source>
        <dbReference type="ARBA" id="ARBA00022553"/>
    </source>
</evidence>
<dbReference type="PRINTS" id="PR00313">
    <property type="entry name" value="CABNDNGRPT"/>
</dbReference>
<dbReference type="SUPFAM" id="SSF51120">
    <property type="entry name" value="beta-Roll"/>
    <property type="match status" value="2"/>
</dbReference>
<dbReference type="InterPro" id="IPR001343">
    <property type="entry name" value="Hemolysn_Ca-bd"/>
</dbReference>
<accession>A0ABQ4QYN1</accession>
<reference evidence="2" key="2">
    <citation type="submission" date="2021-08" db="EMBL/GenBank/DDBJ databases">
        <authorList>
            <person name="Tani A."/>
            <person name="Ola A."/>
            <person name="Ogura Y."/>
            <person name="Katsura K."/>
            <person name="Hayashi T."/>
        </authorList>
    </citation>
    <scope>NUCLEOTIDE SEQUENCE</scope>
    <source>
        <strain evidence="2">KCTC 52305</strain>
    </source>
</reference>
<dbReference type="InterPro" id="IPR018511">
    <property type="entry name" value="Hemolysin-typ_Ca-bd_CS"/>
</dbReference>
<dbReference type="PANTHER" id="PTHR11596:SF5">
    <property type="entry name" value="ALKALINE PHOSPHATASE"/>
    <property type="match status" value="1"/>
</dbReference>
<evidence type="ECO:0000313" key="3">
    <source>
        <dbReference type="Proteomes" id="UP001055167"/>
    </source>
</evidence>
<dbReference type="EMBL" id="BPQH01000007">
    <property type="protein sequence ID" value="GJD49774.1"/>
    <property type="molecule type" value="Genomic_DNA"/>
</dbReference>
<organism evidence="2 3">
    <name type="scientific">Methylobacterium crusticola</name>
    <dbReference type="NCBI Taxonomy" id="1697972"/>
    <lineage>
        <taxon>Bacteria</taxon>
        <taxon>Pseudomonadati</taxon>
        <taxon>Pseudomonadota</taxon>
        <taxon>Alphaproteobacteria</taxon>
        <taxon>Hyphomicrobiales</taxon>
        <taxon>Methylobacteriaceae</taxon>
        <taxon>Methylobacterium</taxon>
    </lineage>
</organism>
<dbReference type="InterPro" id="IPR017850">
    <property type="entry name" value="Alkaline_phosphatase_core_sf"/>
</dbReference>
<dbReference type="Proteomes" id="UP001055167">
    <property type="component" value="Unassembled WGS sequence"/>
</dbReference>
<dbReference type="InterPro" id="IPR011049">
    <property type="entry name" value="Serralysin-like_metalloprot_C"/>
</dbReference>
<dbReference type="Gene3D" id="2.150.10.10">
    <property type="entry name" value="Serralysin-like metalloprotease, C-terminal"/>
    <property type="match status" value="2"/>
</dbReference>
<evidence type="ECO:0008006" key="4">
    <source>
        <dbReference type="Google" id="ProtNLM"/>
    </source>
</evidence>
<dbReference type="Gene3D" id="3.40.720.10">
    <property type="entry name" value="Alkaline Phosphatase, subunit A"/>
    <property type="match status" value="2"/>
</dbReference>
<dbReference type="Pfam" id="PF00245">
    <property type="entry name" value="Alk_phosphatase"/>
    <property type="match status" value="1"/>
</dbReference>